<sequence length="219" mass="24394">MCGHQTSSEGSTASRAPSGCRCSSPWTQGFWEFWSDLAIPQLEPTAHQFAMVRGNIRLFNITQVGFDFPDESDKATLSCSYRSQDFNVYLAENRWAKYPTRLLTKSGTQFREHEEGATEPNEFPGLLTTFAVVLPEDVGWLTLQDGFDFGYLLEVLTGQNLPIEVSNFQKLLSICNPVISDVEHITTIGPRPKLQAVVNTCSLKKSGFNINQTDAATVF</sequence>
<dbReference type="GO" id="GO:0003676">
    <property type="term" value="F:nucleic acid binding"/>
    <property type="evidence" value="ECO:0007669"/>
    <property type="project" value="InterPro"/>
</dbReference>
<evidence type="ECO:0000313" key="2">
    <source>
        <dbReference type="EMBL" id="KAH9370571.1"/>
    </source>
</evidence>
<accession>A0A9J6G616</accession>
<comment type="caution">
    <text evidence="2">The sequence shown here is derived from an EMBL/GenBank/DDBJ whole genome shotgun (WGS) entry which is preliminary data.</text>
</comment>
<dbReference type="InterPro" id="IPR039637">
    <property type="entry name" value="CNOT7/CNOT8/Pop2"/>
</dbReference>
<reference evidence="2 3" key="1">
    <citation type="journal article" date="2020" name="Cell">
        <title>Large-Scale Comparative Analyses of Tick Genomes Elucidate Their Genetic Diversity and Vector Capacities.</title>
        <authorList>
            <consortium name="Tick Genome and Microbiome Consortium (TIGMIC)"/>
            <person name="Jia N."/>
            <person name="Wang J."/>
            <person name="Shi W."/>
            <person name="Du L."/>
            <person name="Sun Y."/>
            <person name="Zhan W."/>
            <person name="Jiang J.F."/>
            <person name="Wang Q."/>
            <person name="Zhang B."/>
            <person name="Ji P."/>
            <person name="Bell-Sakyi L."/>
            <person name="Cui X.M."/>
            <person name="Yuan T.T."/>
            <person name="Jiang B.G."/>
            <person name="Yang W.F."/>
            <person name="Lam T.T."/>
            <person name="Chang Q.C."/>
            <person name="Ding S.J."/>
            <person name="Wang X.J."/>
            <person name="Zhu J.G."/>
            <person name="Ruan X.D."/>
            <person name="Zhao L."/>
            <person name="Wei J.T."/>
            <person name="Ye R.Z."/>
            <person name="Que T.C."/>
            <person name="Du C.H."/>
            <person name="Zhou Y.H."/>
            <person name="Cheng J.X."/>
            <person name="Dai P.F."/>
            <person name="Guo W.B."/>
            <person name="Han X.H."/>
            <person name="Huang E.J."/>
            <person name="Li L.F."/>
            <person name="Wei W."/>
            <person name="Gao Y.C."/>
            <person name="Liu J.Z."/>
            <person name="Shao H.Z."/>
            <person name="Wang X."/>
            <person name="Wang C.C."/>
            <person name="Yang T.C."/>
            <person name="Huo Q.B."/>
            <person name="Li W."/>
            <person name="Chen H.Y."/>
            <person name="Chen S.E."/>
            <person name="Zhou L.G."/>
            <person name="Ni X.B."/>
            <person name="Tian J.H."/>
            <person name="Sheng Y."/>
            <person name="Liu T."/>
            <person name="Pan Y.S."/>
            <person name="Xia L.Y."/>
            <person name="Li J."/>
            <person name="Zhao F."/>
            <person name="Cao W.C."/>
        </authorList>
    </citation>
    <scope>NUCLEOTIDE SEQUENCE [LARGE SCALE GENOMIC DNA]</scope>
    <source>
        <strain evidence="2">HaeL-2018</strain>
    </source>
</reference>
<evidence type="ECO:0000256" key="1">
    <source>
        <dbReference type="SAM" id="MobiDB-lite"/>
    </source>
</evidence>
<feature type="region of interest" description="Disordered" evidence="1">
    <location>
        <begin position="1"/>
        <end position="22"/>
    </location>
</feature>
<proteinExistence type="predicted"/>
<dbReference type="EMBL" id="JABSTR010000005">
    <property type="protein sequence ID" value="KAH9370571.1"/>
    <property type="molecule type" value="Genomic_DNA"/>
</dbReference>
<dbReference type="VEuPathDB" id="VectorBase:HLOH_048788"/>
<keyword evidence="3" id="KW-1185">Reference proteome</keyword>
<dbReference type="GO" id="GO:0030014">
    <property type="term" value="C:CCR4-NOT complex"/>
    <property type="evidence" value="ECO:0007669"/>
    <property type="project" value="InterPro"/>
</dbReference>
<dbReference type="Proteomes" id="UP000821853">
    <property type="component" value="Chromosome 3"/>
</dbReference>
<dbReference type="SUPFAM" id="SSF53098">
    <property type="entry name" value="Ribonuclease H-like"/>
    <property type="match status" value="1"/>
</dbReference>
<protein>
    <submittedName>
        <fullName evidence="2">Uncharacterized protein</fullName>
    </submittedName>
</protein>
<feature type="compositionally biased region" description="Polar residues" evidence="1">
    <location>
        <begin position="1"/>
        <end position="15"/>
    </location>
</feature>
<name>A0A9J6G616_HAELO</name>
<dbReference type="InterPro" id="IPR012337">
    <property type="entry name" value="RNaseH-like_sf"/>
</dbReference>
<dbReference type="PANTHER" id="PTHR10797">
    <property type="entry name" value="CCR4-NOT TRANSCRIPTION COMPLEX SUBUNIT"/>
    <property type="match status" value="1"/>
</dbReference>
<dbReference type="InterPro" id="IPR036397">
    <property type="entry name" value="RNaseH_sf"/>
</dbReference>
<evidence type="ECO:0000313" key="3">
    <source>
        <dbReference type="Proteomes" id="UP000821853"/>
    </source>
</evidence>
<dbReference type="OrthoDB" id="1164111at2759"/>
<organism evidence="2 3">
    <name type="scientific">Haemaphysalis longicornis</name>
    <name type="common">Bush tick</name>
    <dbReference type="NCBI Taxonomy" id="44386"/>
    <lineage>
        <taxon>Eukaryota</taxon>
        <taxon>Metazoa</taxon>
        <taxon>Ecdysozoa</taxon>
        <taxon>Arthropoda</taxon>
        <taxon>Chelicerata</taxon>
        <taxon>Arachnida</taxon>
        <taxon>Acari</taxon>
        <taxon>Parasitiformes</taxon>
        <taxon>Ixodida</taxon>
        <taxon>Ixodoidea</taxon>
        <taxon>Ixodidae</taxon>
        <taxon>Haemaphysalinae</taxon>
        <taxon>Haemaphysalis</taxon>
    </lineage>
</organism>
<dbReference type="Gene3D" id="3.30.420.10">
    <property type="entry name" value="Ribonuclease H-like superfamily/Ribonuclease H"/>
    <property type="match status" value="1"/>
</dbReference>
<dbReference type="GO" id="GO:0004535">
    <property type="term" value="F:poly(A)-specific ribonuclease activity"/>
    <property type="evidence" value="ECO:0007669"/>
    <property type="project" value="InterPro"/>
</dbReference>
<gene>
    <name evidence="2" type="ORF">HPB48_002498</name>
</gene>
<dbReference type="AlphaFoldDB" id="A0A9J6G616"/>